<proteinExistence type="predicted"/>
<sequence>MGCPICEDVGEELCENHKSAYTSIIEAFKKWQTALQIDWRDYLKKIIENEYTGRWAREVAEYLLCRKNSPPEVK</sequence>
<name>A0AAF0IC02_ODILC</name>
<dbReference type="Proteomes" id="UP000186851">
    <property type="component" value="Chromosome"/>
</dbReference>
<gene>
    <name evidence="1" type="ORF">OdinLCB4_003015</name>
</gene>
<accession>A0AAF0IC02</accession>
<protein>
    <submittedName>
        <fullName evidence="1">Uncharacterized protein</fullName>
    </submittedName>
</protein>
<evidence type="ECO:0000313" key="1">
    <source>
        <dbReference type="EMBL" id="WEU40899.1"/>
    </source>
</evidence>
<dbReference type="AlphaFoldDB" id="A0AAF0IC02"/>
<evidence type="ECO:0000313" key="2">
    <source>
        <dbReference type="Proteomes" id="UP000186851"/>
    </source>
</evidence>
<reference evidence="1" key="2">
    <citation type="journal article" date="2022" name="Nat. Microbiol.">
        <title>A closed Candidatus Odinarchaeum chromosome exposes Asgard archaeal viruses.</title>
        <authorList>
            <person name="Tamarit D."/>
            <person name="Caceres E.F."/>
            <person name="Krupovic M."/>
            <person name="Nijland R."/>
            <person name="Eme L."/>
            <person name="Robinson N.P."/>
            <person name="Ettema T.J.G."/>
        </authorList>
    </citation>
    <scope>NUCLEOTIDE SEQUENCE</scope>
    <source>
        <strain evidence="1">LCB_4</strain>
    </source>
</reference>
<organism evidence="1 2">
    <name type="scientific">Odinarchaeota yellowstonii (strain LCB_4)</name>
    <dbReference type="NCBI Taxonomy" id="1841599"/>
    <lineage>
        <taxon>Archaea</taxon>
        <taxon>Promethearchaeati</taxon>
        <taxon>Candidatus Odinarchaeota</taxon>
        <taxon>Candidatus Odinarchaeia</taxon>
        <taxon>Candidatus Odinarchaeales</taxon>
        <taxon>Candidatus Odinarchaeaceae</taxon>
        <taxon>Candidatus Odinarchaeum</taxon>
    </lineage>
</organism>
<dbReference type="KEGG" id="oyw:OdinLCB4_003015"/>
<reference evidence="1" key="1">
    <citation type="journal article" date="2017" name="Nature">
        <title>Asgard archaea illuminate the origin of eukaryotic cellular complexity.</title>
        <authorList>
            <person name="Zaremba-Niedzwiedzka K."/>
            <person name="Caceres E.F."/>
            <person name="Saw J.H."/>
            <person name="Backstrom D."/>
            <person name="Juzokaite L."/>
            <person name="Vancaester E."/>
            <person name="Seitz K.W."/>
            <person name="Anantharaman K."/>
            <person name="Starnawski P."/>
            <person name="Kjeldsen K.U."/>
            <person name="Scott M.B."/>
            <person name="Nunoura T."/>
            <person name="Banfield J.F."/>
            <person name="Schramm A."/>
            <person name="Baker B.J."/>
            <person name="Spang A."/>
            <person name="Ettema T.J.G."/>
        </authorList>
    </citation>
    <scope>NUCLEOTIDE SEQUENCE</scope>
    <source>
        <strain evidence="1">LCB_4</strain>
    </source>
</reference>
<dbReference type="EMBL" id="CP091871">
    <property type="protein sequence ID" value="WEU40899.1"/>
    <property type="molecule type" value="Genomic_DNA"/>
</dbReference>